<feature type="compositionally biased region" description="Gly residues" evidence="1">
    <location>
        <begin position="665"/>
        <end position="701"/>
    </location>
</feature>
<feature type="compositionally biased region" description="Basic and acidic residues" evidence="1">
    <location>
        <begin position="635"/>
        <end position="644"/>
    </location>
</feature>
<accession>A0A127ZDK5</accession>
<feature type="compositionally biased region" description="Basic residues" evidence="1">
    <location>
        <begin position="730"/>
        <end position="746"/>
    </location>
</feature>
<sequence length="746" mass="79573">MAAADVVPKQAQDSHQLVESLSELPTADLVRFTLQKPDVARVFASSLHLLAVEAASRPLPDTSGSQLARGHVDILARLIERGDPSLARKFVPTQGSLLDLAAAAPKESTSAVASILERLLDATGVKEIVNGLSSQFAGIVSTEDQPDVNAFSSVVRTLARLSTAFLLVCPRRLLKANLGPLQTWVRACAQIYDKTLPQAARKLAGDATSNLSETDLSNLSAQSWQLHWLTCRVDLLQLVSALLDSLVGSFKLVDALRESLADTDKLLNKGGYSTLLNSTVLLDLAATSDSWPSLRSELLTNVSRKKGQGNETMASIDTLATSVPKFTGAAWDALHRFVTSQTPEPARTAARSVRNFAGSVSEEVLASVDSILPHYGMERLRVILSRPSFAGQSAEMVIQRLLEGDEGEAEASTSASLPQQAEAAPRSAPRQEPVSLRPPSASSPSVAPPSLVKSRANLFGDFAFDPATIVQPKLVSSGRVDELAPELKAAILARAEAADDDEAEEEWNPFAQGHPTVGVEDELDLDYEGRERSSAPRRAAHDDEELEEDDEGAATSNEEQARMRERMLLRHYVQHGSGSFSADASTRRSDARQRLKEQTGWSDDLIESWAVMLDRNPKKDRLLAAASQSELDEQLASRDSHNASDVDDDGAQSSRRFGPDRGRGGRILRGGGRGGGSHGGRGGSSRGGASGGNGGGGGGSGSQTKNATRGRGTGNSGTDRSAKQKEKAGNKARQKGHDKKMARVNV</sequence>
<dbReference type="OrthoDB" id="5577209at2759"/>
<feature type="region of interest" description="Disordered" evidence="1">
    <location>
        <begin position="495"/>
        <end position="559"/>
    </location>
</feature>
<organism evidence="2">
    <name type="scientific">Sporisorium scitamineum</name>
    <dbReference type="NCBI Taxonomy" id="49012"/>
    <lineage>
        <taxon>Eukaryota</taxon>
        <taxon>Fungi</taxon>
        <taxon>Dikarya</taxon>
        <taxon>Basidiomycota</taxon>
        <taxon>Ustilaginomycotina</taxon>
        <taxon>Ustilaginomycetes</taxon>
        <taxon>Ustilaginales</taxon>
        <taxon>Ustilaginaceae</taxon>
        <taxon>Sporisorium</taxon>
    </lineage>
</organism>
<dbReference type="EMBL" id="LK056664">
    <property type="protein sequence ID" value="CDU24190.1"/>
    <property type="molecule type" value="Genomic_DNA"/>
</dbReference>
<feature type="compositionally biased region" description="Basic and acidic residues" evidence="1">
    <location>
        <begin position="585"/>
        <end position="597"/>
    </location>
</feature>
<protein>
    <recommendedName>
        <fullName evidence="3">CUE domain-containing protein</fullName>
    </recommendedName>
</protein>
<name>A0A127ZDK5_9BASI</name>
<feature type="compositionally biased region" description="Low complexity" evidence="1">
    <location>
        <begin position="433"/>
        <end position="448"/>
    </location>
</feature>
<evidence type="ECO:0000313" key="2">
    <source>
        <dbReference type="EMBL" id="CDU24190.1"/>
    </source>
</evidence>
<feature type="region of interest" description="Disordered" evidence="1">
    <location>
        <begin position="577"/>
        <end position="603"/>
    </location>
</feature>
<feature type="compositionally biased region" description="Basic and acidic residues" evidence="1">
    <location>
        <begin position="720"/>
        <end position="729"/>
    </location>
</feature>
<evidence type="ECO:0000256" key="1">
    <source>
        <dbReference type="SAM" id="MobiDB-lite"/>
    </source>
</evidence>
<proteinExistence type="predicted"/>
<feature type="region of interest" description="Disordered" evidence="1">
    <location>
        <begin position="624"/>
        <end position="746"/>
    </location>
</feature>
<gene>
    <name evidence="2" type="ORF">SPSC_02819</name>
</gene>
<feature type="compositionally biased region" description="Acidic residues" evidence="1">
    <location>
        <begin position="498"/>
        <end position="507"/>
    </location>
</feature>
<feature type="region of interest" description="Disordered" evidence="1">
    <location>
        <begin position="405"/>
        <end position="448"/>
    </location>
</feature>
<reference evidence="2" key="1">
    <citation type="submission" date="2014-06" db="EMBL/GenBank/DDBJ databases">
        <authorList>
            <person name="Ju J."/>
            <person name="Zhang J."/>
        </authorList>
    </citation>
    <scope>NUCLEOTIDE SEQUENCE</scope>
    <source>
        <strain evidence="2">SscI8</strain>
    </source>
</reference>
<feature type="compositionally biased region" description="Acidic residues" evidence="1">
    <location>
        <begin position="542"/>
        <end position="552"/>
    </location>
</feature>
<evidence type="ECO:0008006" key="3">
    <source>
        <dbReference type="Google" id="ProtNLM"/>
    </source>
</evidence>
<dbReference type="AlphaFoldDB" id="A0A127ZDK5"/>